<dbReference type="SUPFAM" id="SSF53187">
    <property type="entry name" value="Zn-dependent exopeptidases"/>
    <property type="match status" value="1"/>
</dbReference>
<dbReference type="EnsemblMetazoa" id="XM_003723796">
    <property type="protein sequence ID" value="XP_003723844"/>
    <property type="gene ID" value="LOC577570"/>
</dbReference>
<dbReference type="FunFam" id="3.40.630.10:FF:000019">
    <property type="entry name" value="Aminoacylase 1"/>
    <property type="match status" value="1"/>
</dbReference>
<dbReference type="GO" id="GO:0004046">
    <property type="term" value="F:aminoacylase activity"/>
    <property type="evidence" value="ECO:0000318"/>
    <property type="project" value="GO_Central"/>
</dbReference>
<feature type="binding site" evidence="10">
    <location>
        <position position="151"/>
    </location>
    <ligand>
        <name>Zn(2+)</name>
        <dbReference type="ChEBI" id="CHEBI:29105"/>
        <label>2</label>
    </ligand>
</feature>
<keyword evidence="6" id="KW-0378">Hydrolase</keyword>
<feature type="domain" description="Peptidase M20 dimerisation" evidence="11">
    <location>
        <begin position="192"/>
        <end position="301"/>
    </location>
</feature>
<evidence type="ECO:0000256" key="5">
    <source>
        <dbReference type="ARBA" id="ARBA00022723"/>
    </source>
</evidence>
<evidence type="ECO:0000256" key="7">
    <source>
        <dbReference type="ARBA" id="ARBA00022833"/>
    </source>
</evidence>
<evidence type="ECO:0000256" key="1">
    <source>
        <dbReference type="ARBA" id="ARBA00004496"/>
    </source>
</evidence>
<comment type="similarity">
    <text evidence="2">Belongs to the peptidase M20A family.</text>
</comment>
<dbReference type="Pfam" id="PF01546">
    <property type="entry name" value="Peptidase_M20"/>
    <property type="match status" value="1"/>
</dbReference>
<feature type="binding site" evidence="10">
    <location>
        <position position="116"/>
    </location>
    <ligand>
        <name>Zn(2+)</name>
        <dbReference type="ChEBI" id="CHEBI:29105"/>
        <label>2</label>
    </ligand>
</feature>
<dbReference type="InterPro" id="IPR010159">
    <property type="entry name" value="N-acyl_aa_amidohydrolase"/>
</dbReference>
<dbReference type="GO" id="GO:0005737">
    <property type="term" value="C:cytoplasm"/>
    <property type="evidence" value="ECO:0007669"/>
    <property type="project" value="UniProtKB-SubCell"/>
</dbReference>
<dbReference type="FunFam" id="1.10.150.900:FF:000001">
    <property type="entry name" value="Aminoacylase-1, putative"/>
    <property type="match status" value="1"/>
</dbReference>
<accession>A0A7M7GH46</accession>
<dbReference type="PROSITE" id="PS00759">
    <property type="entry name" value="ARGE_DAPE_CPG2_2"/>
    <property type="match status" value="1"/>
</dbReference>
<feature type="binding site" evidence="10">
    <location>
        <position position="375"/>
    </location>
    <ligand>
        <name>Zn(2+)</name>
        <dbReference type="ChEBI" id="CHEBI:29105"/>
        <label>2</label>
    </ligand>
</feature>
<keyword evidence="13" id="KW-1185">Reference proteome</keyword>
<dbReference type="GO" id="GO:0046872">
    <property type="term" value="F:metal ion binding"/>
    <property type="evidence" value="ECO:0007669"/>
    <property type="project" value="UniProtKB-KW"/>
</dbReference>
<keyword evidence="5 10" id="KW-0479">Metal-binding</keyword>
<reference evidence="13" key="1">
    <citation type="submission" date="2015-02" db="EMBL/GenBank/DDBJ databases">
        <title>Genome sequencing for Strongylocentrotus purpuratus.</title>
        <authorList>
            <person name="Murali S."/>
            <person name="Liu Y."/>
            <person name="Vee V."/>
            <person name="English A."/>
            <person name="Wang M."/>
            <person name="Skinner E."/>
            <person name="Han Y."/>
            <person name="Muzny D.M."/>
            <person name="Worley K.C."/>
            <person name="Gibbs R.A."/>
        </authorList>
    </citation>
    <scope>NUCLEOTIDE SEQUENCE</scope>
</reference>
<feature type="binding site" evidence="10">
    <location>
        <position position="83"/>
    </location>
    <ligand>
        <name>Zn(2+)</name>
        <dbReference type="ChEBI" id="CHEBI:29105"/>
        <label>1</label>
    </ligand>
</feature>
<comment type="cofactor">
    <cofactor evidence="10">
        <name>Zn(2+)</name>
        <dbReference type="ChEBI" id="CHEBI:29105"/>
    </cofactor>
    <text evidence="10">Binds 2 Zn(2+) ions per subunit.</text>
</comment>
<dbReference type="InParanoid" id="A0A7M7GH46"/>
<keyword evidence="4" id="KW-0963">Cytoplasm</keyword>
<dbReference type="InterPro" id="IPR036264">
    <property type="entry name" value="Bact_exopeptidase_dim_dom"/>
</dbReference>
<feature type="binding site" evidence="10">
    <location>
        <position position="116"/>
    </location>
    <ligand>
        <name>Zn(2+)</name>
        <dbReference type="ChEBI" id="CHEBI:29105"/>
        <label>1</label>
    </ligand>
</feature>
<name>A0A7M7GH46_STRPU</name>
<dbReference type="GeneID" id="577570"/>
<dbReference type="InterPro" id="IPR011650">
    <property type="entry name" value="Peptidase_M20_dimer"/>
</dbReference>
<evidence type="ECO:0000256" key="10">
    <source>
        <dbReference type="PIRSR" id="PIRSR036696-2"/>
    </source>
</evidence>
<feature type="active site" evidence="9">
    <location>
        <position position="85"/>
    </location>
</feature>
<evidence type="ECO:0000256" key="6">
    <source>
        <dbReference type="ARBA" id="ARBA00022801"/>
    </source>
</evidence>
<evidence type="ECO:0000256" key="8">
    <source>
        <dbReference type="ARBA" id="ARBA00029656"/>
    </source>
</evidence>
<dbReference type="AlphaFoldDB" id="A0A7M7GH46"/>
<dbReference type="NCBIfam" id="TIGR01880">
    <property type="entry name" value="Ac-peptdase-euk"/>
    <property type="match status" value="1"/>
</dbReference>
<dbReference type="InterPro" id="IPR002933">
    <property type="entry name" value="Peptidase_M20"/>
</dbReference>
<dbReference type="InterPro" id="IPR052083">
    <property type="entry name" value="Aminoacylase-1_M20A"/>
</dbReference>
<evidence type="ECO:0000256" key="9">
    <source>
        <dbReference type="PIRSR" id="PIRSR036696-1"/>
    </source>
</evidence>
<keyword evidence="7 10" id="KW-0862">Zinc</keyword>
<dbReference type="PANTHER" id="PTHR45892:SF1">
    <property type="entry name" value="AMINOACYLASE-1"/>
    <property type="match status" value="1"/>
</dbReference>
<dbReference type="EC" id="3.5.1.14" evidence="3"/>
<feature type="active site" description="Proton acceptor" evidence="9">
    <location>
        <position position="150"/>
    </location>
</feature>
<evidence type="ECO:0000256" key="2">
    <source>
        <dbReference type="ARBA" id="ARBA00006247"/>
    </source>
</evidence>
<sequence length="406" mass="45188">MAAAAKRSKMQENQAVTNFREYLRFKTVEPNPDYAGANAFLKRMGDELGLPVRLIEVHPGKIVVVITWEGTHPHLKSIVLNSHIDVVPVFPEHWDSDPFEAKKKENGDIVARGSQDMKCVGIQYIEAVRRLMKAGKRLMRTIHMTFVPDEEIGGNLGMGEFTKTQEFKDLNVGFGLDEGLANPTEKFSLYHGERAIWWVEVTCVGRPGHGSQFIQDTAAVKLQKVLTAFLKYRDQEEARAKKSGVTVLGDVNTVNLVKLSGGVANNVVPSDLTVLFDLRVSPYTTPEDMVKKLDELVASGGPGVTYKLPRKGVSYTTPLGDDNTWWQTFKKACAKEKAELQVVIFPAGTDSRYIRALGIPCLGFSPMNNTPILLHDHNEYLNEDVFLRGISIYETIITEIANVPEA</sequence>
<evidence type="ECO:0000256" key="4">
    <source>
        <dbReference type="ARBA" id="ARBA00022490"/>
    </source>
</evidence>
<evidence type="ECO:0000256" key="3">
    <source>
        <dbReference type="ARBA" id="ARBA00011913"/>
    </source>
</evidence>
<dbReference type="CDD" id="cd05646">
    <property type="entry name" value="M20_AcylaseI_like"/>
    <property type="match status" value="1"/>
</dbReference>
<dbReference type="Pfam" id="PF07687">
    <property type="entry name" value="M20_dimer"/>
    <property type="match status" value="1"/>
</dbReference>
<dbReference type="SUPFAM" id="SSF55031">
    <property type="entry name" value="Bacterial exopeptidase dimerisation domain"/>
    <property type="match status" value="1"/>
</dbReference>
<feature type="binding site" evidence="10">
    <location>
        <position position="178"/>
    </location>
    <ligand>
        <name>Zn(2+)</name>
        <dbReference type="ChEBI" id="CHEBI:29105"/>
        <label>1</label>
    </ligand>
</feature>
<organism evidence="12 13">
    <name type="scientific">Strongylocentrotus purpuratus</name>
    <name type="common">Purple sea urchin</name>
    <dbReference type="NCBI Taxonomy" id="7668"/>
    <lineage>
        <taxon>Eukaryota</taxon>
        <taxon>Metazoa</taxon>
        <taxon>Echinodermata</taxon>
        <taxon>Eleutherozoa</taxon>
        <taxon>Echinozoa</taxon>
        <taxon>Echinoidea</taxon>
        <taxon>Euechinoidea</taxon>
        <taxon>Echinacea</taxon>
        <taxon>Camarodonta</taxon>
        <taxon>Echinidea</taxon>
        <taxon>Strongylocentrotidae</taxon>
        <taxon>Strongylocentrotus</taxon>
    </lineage>
</organism>
<evidence type="ECO:0000313" key="12">
    <source>
        <dbReference type="EnsemblMetazoa" id="XP_003723844"/>
    </source>
</evidence>
<evidence type="ECO:0000313" key="13">
    <source>
        <dbReference type="Proteomes" id="UP000007110"/>
    </source>
</evidence>
<dbReference type="InterPro" id="IPR001261">
    <property type="entry name" value="ArgE/DapE_CS"/>
</dbReference>
<dbReference type="Proteomes" id="UP000007110">
    <property type="component" value="Unassembled WGS sequence"/>
</dbReference>
<dbReference type="OrthoDB" id="3064516at2759"/>
<protein>
    <recommendedName>
        <fullName evidence="3">N-acyl-aliphatic-L-amino acid amidohydrolase</fullName>
        <ecNumber evidence="3">3.5.1.14</ecNumber>
    </recommendedName>
    <alternativeName>
        <fullName evidence="8">N-acyl-L-amino-acid amidohydrolase</fullName>
    </alternativeName>
</protein>
<dbReference type="PANTHER" id="PTHR45892">
    <property type="entry name" value="AMINOACYLASE-1"/>
    <property type="match status" value="1"/>
</dbReference>
<dbReference type="Gene3D" id="1.10.150.900">
    <property type="match status" value="1"/>
</dbReference>
<comment type="subcellular location">
    <subcellularLocation>
        <location evidence="1">Cytoplasm</location>
    </subcellularLocation>
</comment>
<dbReference type="Gene3D" id="3.40.630.10">
    <property type="entry name" value="Zn peptidases"/>
    <property type="match status" value="1"/>
</dbReference>
<dbReference type="KEGG" id="spu:577570"/>
<dbReference type="GO" id="GO:0006520">
    <property type="term" value="P:amino acid metabolic process"/>
    <property type="evidence" value="ECO:0007669"/>
    <property type="project" value="InterPro"/>
</dbReference>
<dbReference type="RefSeq" id="XP_003723844.2">
    <property type="nucleotide sequence ID" value="XM_003723796.3"/>
</dbReference>
<reference evidence="12" key="2">
    <citation type="submission" date="2021-01" db="UniProtKB">
        <authorList>
            <consortium name="EnsemblMetazoa"/>
        </authorList>
    </citation>
    <scope>IDENTIFICATION</scope>
</reference>
<proteinExistence type="inferred from homology"/>
<dbReference type="Gene3D" id="3.30.70.360">
    <property type="match status" value="1"/>
</dbReference>
<dbReference type="PIRSF" id="PIRSF036696">
    <property type="entry name" value="ACY-1"/>
    <property type="match status" value="1"/>
</dbReference>
<evidence type="ECO:0000259" key="11">
    <source>
        <dbReference type="Pfam" id="PF07687"/>
    </source>
</evidence>